<dbReference type="Proteomes" id="UP000636800">
    <property type="component" value="Chromosome 7"/>
</dbReference>
<gene>
    <name evidence="3" type="ORF">HPP92_014855</name>
</gene>
<keyword evidence="2" id="KW-0472">Membrane</keyword>
<keyword evidence="2" id="KW-0812">Transmembrane</keyword>
<proteinExistence type="predicted"/>
<name>A0A835QQX2_VANPL</name>
<keyword evidence="2" id="KW-1133">Transmembrane helix</keyword>
<evidence type="ECO:0000313" key="3">
    <source>
        <dbReference type="EMBL" id="KAG0472998.1"/>
    </source>
</evidence>
<organism evidence="3 4">
    <name type="scientific">Vanilla planifolia</name>
    <name type="common">Vanilla</name>
    <dbReference type="NCBI Taxonomy" id="51239"/>
    <lineage>
        <taxon>Eukaryota</taxon>
        <taxon>Viridiplantae</taxon>
        <taxon>Streptophyta</taxon>
        <taxon>Embryophyta</taxon>
        <taxon>Tracheophyta</taxon>
        <taxon>Spermatophyta</taxon>
        <taxon>Magnoliopsida</taxon>
        <taxon>Liliopsida</taxon>
        <taxon>Asparagales</taxon>
        <taxon>Orchidaceae</taxon>
        <taxon>Vanilloideae</taxon>
        <taxon>Vanilleae</taxon>
        <taxon>Vanilla</taxon>
    </lineage>
</organism>
<dbReference type="EMBL" id="JADCNL010000007">
    <property type="protein sequence ID" value="KAG0472998.1"/>
    <property type="molecule type" value="Genomic_DNA"/>
</dbReference>
<evidence type="ECO:0000313" key="4">
    <source>
        <dbReference type="Proteomes" id="UP000636800"/>
    </source>
</evidence>
<evidence type="ECO:0000256" key="2">
    <source>
        <dbReference type="SAM" id="Phobius"/>
    </source>
</evidence>
<feature type="transmembrane region" description="Helical" evidence="2">
    <location>
        <begin position="90"/>
        <end position="107"/>
    </location>
</feature>
<evidence type="ECO:0000256" key="1">
    <source>
        <dbReference type="SAM" id="MobiDB-lite"/>
    </source>
</evidence>
<dbReference type="PANTHER" id="PTHR35297:SF2">
    <property type="entry name" value="PROTEIN, PUTATIVE-RELATED"/>
    <property type="match status" value="1"/>
</dbReference>
<protein>
    <submittedName>
        <fullName evidence="3">Uncharacterized protein</fullName>
    </submittedName>
</protein>
<reference evidence="3 4" key="1">
    <citation type="journal article" date="2020" name="Nat. Food">
        <title>A phased Vanilla planifolia genome enables genetic improvement of flavour and production.</title>
        <authorList>
            <person name="Hasing T."/>
            <person name="Tang H."/>
            <person name="Brym M."/>
            <person name="Khazi F."/>
            <person name="Huang T."/>
            <person name="Chambers A.H."/>
        </authorList>
    </citation>
    <scope>NUCLEOTIDE SEQUENCE [LARGE SCALE GENOMIC DNA]</scope>
    <source>
        <tissue evidence="3">Leaf</tissue>
    </source>
</reference>
<accession>A0A835QQX2</accession>
<keyword evidence="4" id="KW-1185">Reference proteome</keyword>
<feature type="region of interest" description="Disordered" evidence="1">
    <location>
        <begin position="1"/>
        <end position="29"/>
    </location>
</feature>
<dbReference type="AlphaFoldDB" id="A0A835QQX2"/>
<dbReference type="OrthoDB" id="10256725at2759"/>
<feature type="transmembrane region" description="Helical" evidence="2">
    <location>
        <begin position="47"/>
        <end position="70"/>
    </location>
</feature>
<comment type="caution">
    <text evidence="3">The sequence shown here is derived from an EMBL/GenBank/DDBJ whole genome shotgun (WGS) entry which is preliminary data.</text>
</comment>
<dbReference type="PANTHER" id="PTHR35297">
    <property type="entry name" value="PROTEIN, PUTATIVE-RELATED"/>
    <property type="match status" value="1"/>
</dbReference>
<feature type="compositionally biased region" description="Low complexity" evidence="1">
    <location>
        <begin position="10"/>
        <end position="24"/>
    </location>
</feature>
<sequence length="109" mass="11710">MPKSMGGLTSQAAESESSSYAVASSEEDDEAIKAEKMIRPRSAVDKSVHLIPLLTLPCFLILYVCSRQTLPKVLWNAGGSSTLVDPIGEMLISVIPIVGSICCAFRMSY</sequence>